<evidence type="ECO:0000313" key="3">
    <source>
        <dbReference type="EMBL" id="MDX8031908.1"/>
    </source>
</evidence>
<organism evidence="3 4">
    <name type="scientific">Lentzea miocenica</name>
    <dbReference type="NCBI Taxonomy" id="3095431"/>
    <lineage>
        <taxon>Bacteria</taxon>
        <taxon>Bacillati</taxon>
        <taxon>Actinomycetota</taxon>
        <taxon>Actinomycetes</taxon>
        <taxon>Pseudonocardiales</taxon>
        <taxon>Pseudonocardiaceae</taxon>
        <taxon>Lentzea</taxon>
    </lineage>
</organism>
<evidence type="ECO:0000256" key="2">
    <source>
        <dbReference type="SAM" id="Phobius"/>
    </source>
</evidence>
<dbReference type="RefSeq" id="WP_319966962.1">
    <property type="nucleotide sequence ID" value="NZ_JAXAVW010000013.1"/>
</dbReference>
<evidence type="ECO:0000256" key="1">
    <source>
        <dbReference type="SAM" id="MobiDB-lite"/>
    </source>
</evidence>
<dbReference type="EMBL" id="JAXAVW010000013">
    <property type="protein sequence ID" value="MDX8031908.1"/>
    <property type="molecule type" value="Genomic_DNA"/>
</dbReference>
<evidence type="ECO:0000313" key="4">
    <source>
        <dbReference type="Proteomes" id="UP001285521"/>
    </source>
</evidence>
<feature type="transmembrane region" description="Helical" evidence="2">
    <location>
        <begin position="253"/>
        <end position="274"/>
    </location>
</feature>
<name>A0ABU4T174_9PSEU</name>
<comment type="caution">
    <text evidence="3">The sequence shown here is derived from an EMBL/GenBank/DDBJ whole genome shotgun (WGS) entry which is preliminary data.</text>
</comment>
<gene>
    <name evidence="3" type="ORF">SK803_16915</name>
</gene>
<evidence type="ECO:0008006" key="5">
    <source>
        <dbReference type="Google" id="ProtNLM"/>
    </source>
</evidence>
<accession>A0ABU4T174</accession>
<keyword evidence="2" id="KW-0472">Membrane</keyword>
<proteinExistence type="predicted"/>
<reference evidence="3 4" key="1">
    <citation type="submission" date="2023-11" db="EMBL/GenBank/DDBJ databases">
        <title>Lentzea sokolovensis, sp. nov., Lentzea kristufkii, sp. nov., and Lentzea miocenensis, sp. nov., rare actinobacteria from Sokolov Coal Basin, Miocene lacustrine sediment, Czech Republic.</title>
        <authorList>
            <person name="Lara A."/>
            <person name="Kotroba L."/>
            <person name="Nouioui I."/>
            <person name="Neumann-Schaal M."/>
            <person name="Mast Y."/>
            <person name="Chronakova A."/>
        </authorList>
    </citation>
    <scope>NUCLEOTIDE SEQUENCE [LARGE SCALE GENOMIC DNA]</scope>
    <source>
        <strain evidence="3 4">BCCO 10_0856</strain>
    </source>
</reference>
<protein>
    <recommendedName>
        <fullName evidence="5">Helix-turn-helix domain-containing protein</fullName>
    </recommendedName>
</protein>
<keyword evidence="4" id="KW-1185">Reference proteome</keyword>
<keyword evidence="2" id="KW-1133">Transmembrane helix</keyword>
<dbReference type="Proteomes" id="UP001285521">
    <property type="component" value="Unassembled WGS sequence"/>
</dbReference>
<keyword evidence="2" id="KW-0812">Transmembrane</keyword>
<feature type="region of interest" description="Disordered" evidence="1">
    <location>
        <begin position="94"/>
        <end position="118"/>
    </location>
</feature>
<sequence>MSAETPEAAASLAAALRADVIRRWNLAGRPSPGQLAASSGRETGLFQDFLEGQQGFNPHLQWLAMNDALPAPGDHDQKFKAAVWRWVTTVSGPPTQPSLRPVRAKPSAKSPTPLQGPDPLVVARRVNSAQQFNHQLRRLMIQTKTSFTDIGRRSENLPRSTAHHLVNHDRLPVREEQIRAFVQACGIHDEVQDEWVAAWREARTRLTGARPAVASQPAAPHRRRCDKVLFTVTITTSRRGRACTVTRARAGRAALITFVAVLCLITVLWPLTAVRFG</sequence>